<evidence type="ECO:0000256" key="4">
    <source>
        <dbReference type="ARBA" id="ARBA00022692"/>
    </source>
</evidence>
<dbReference type="Gene3D" id="3.90.550.10">
    <property type="entry name" value="Spore Coat Polysaccharide Biosynthesis Protein SpsA, Chain A"/>
    <property type="match status" value="1"/>
</dbReference>
<accession>A0A6P4ZLI0</accession>
<proteinExistence type="inferred from homology"/>
<dbReference type="KEGG" id="bbel:109474575"/>
<evidence type="ECO:0000313" key="11">
    <source>
        <dbReference type="RefSeq" id="XP_019630466.1"/>
    </source>
</evidence>
<gene>
    <name evidence="11" type="primary">LOC109474575</name>
</gene>
<dbReference type="SUPFAM" id="SSF53448">
    <property type="entry name" value="Nucleotide-diphospho-sugar transferases"/>
    <property type="match status" value="1"/>
</dbReference>
<evidence type="ECO:0000256" key="6">
    <source>
        <dbReference type="ARBA" id="ARBA00022989"/>
    </source>
</evidence>
<dbReference type="GO" id="GO:0047238">
    <property type="term" value="F:glucuronosyl-N-acetylgalactosaminyl-proteoglycan 4-beta-N-acetylgalactosaminyltransferase activity"/>
    <property type="evidence" value="ECO:0007669"/>
    <property type="project" value="TreeGrafter"/>
</dbReference>
<evidence type="ECO:0000256" key="2">
    <source>
        <dbReference type="ARBA" id="ARBA00009239"/>
    </source>
</evidence>
<dbReference type="Proteomes" id="UP000515135">
    <property type="component" value="Unplaced"/>
</dbReference>
<feature type="transmembrane region" description="Helical" evidence="9">
    <location>
        <begin position="20"/>
        <end position="47"/>
    </location>
</feature>
<evidence type="ECO:0000256" key="9">
    <source>
        <dbReference type="RuleBase" id="RU364016"/>
    </source>
</evidence>
<evidence type="ECO:0000256" key="5">
    <source>
        <dbReference type="ARBA" id="ARBA00022968"/>
    </source>
</evidence>
<evidence type="ECO:0000256" key="8">
    <source>
        <dbReference type="ARBA" id="ARBA00023136"/>
    </source>
</evidence>
<reference evidence="11" key="1">
    <citation type="submission" date="2025-08" db="UniProtKB">
        <authorList>
            <consortium name="RefSeq"/>
        </authorList>
    </citation>
    <scope>IDENTIFICATION</scope>
    <source>
        <tissue evidence="11">Gonad</tissue>
    </source>
</reference>
<dbReference type="OrthoDB" id="6111546at2759"/>
<dbReference type="InterPro" id="IPR029044">
    <property type="entry name" value="Nucleotide-diphossugar_trans"/>
</dbReference>
<dbReference type="Pfam" id="PF05679">
    <property type="entry name" value="CHGN"/>
    <property type="match status" value="1"/>
</dbReference>
<keyword evidence="6 9" id="KW-1133">Transmembrane helix</keyword>
<dbReference type="PANTHER" id="PTHR12369">
    <property type="entry name" value="CHONDROITIN SYNTHASE"/>
    <property type="match status" value="1"/>
</dbReference>
<evidence type="ECO:0000256" key="1">
    <source>
        <dbReference type="ARBA" id="ARBA00004447"/>
    </source>
</evidence>
<keyword evidence="5 9" id="KW-0735">Signal-anchor</keyword>
<protein>
    <recommendedName>
        <fullName evidence="9">Hexosyltransferase</fullName>
        <ecNumber evidence="9">2.4.1.-</ecNumber>
    </recommendedName>
</protein>
<dbReference type="AlphaFoldDB" id="A0A6P4ZLI0"/>
<dbReference type="PANTHER" id="PTHR12369:SF11">
    <property type="entry name" value="HEXOSYLTRANSFERASE"/>
    <property type="match status" value="1"/>
</dbReference>
<evidence type="ECO:0000256" key="3">
    <source>
        <dbReference type="ARBA" id="ARBA00022679"/>
    </source>
</evidence>
<keyword evidence="8 9" id="KW-0472">Membrane</keyword>
<keyword evidence="4 9" id="KW-0812">Transmembrane</keyword>
<dbReference type="InterPro" id="IPR008428">
    <property type="entry name" value="Chond_GalNAc"/>
</dbReference>
<dbReference type="GO" id="GO:0032580">
    <property type="term" value="C:Golgi cisterna membrane"/>
    <property type="evidence" value="ECO:0007669"/>
    <property type="project" value="UniProtKB-SubCell"/>
</dbReference>
<organism evidence="10 11">
    <name type="scientific">Branchiostoma belcheri</name>
    <name type="common">Amphioxus</name>
    <dbReference type="NCBI Taxonomy" id="7741"/>
    <lineage>
        <taxon>Eukaryota</taxon>
        <taxon>Metazoa</taxon>
        <taxon>Chordata</taxon>
        <taxon>Cephalochordata</taxon>
        <taxon>Leptocardii</taxon>
        <taxon>Amphioxiformes</taxon>
        <taxon>Branchiostomatidae</taxon>
        <taxon>Branchiostoma</taxon>
    </lineage>
</organism>
<sequence length="472" mass="54249">MSEKTPAEMFGRSLRRPGGFPLIPVCVGIVVGYILRGLFDSTFLSIIEEKRYKKMSSEKETTPAHCKPCPLCALCSDCWKHDVIVEPSHPRSMYEVIRWYYFTEKHLYENLDDDPRIGLIGRWKEDVQDIQEQAVRIISKEEKTQWKLVKLHSGYKRIDAFRGMDYVLDMEVVKSEGEEKGRKLVHLVRSTRPHVRLLNLQNVVEQTVVHFIVPLSRVTDRLREFIQVYEKVCLETGAAVSLLGVLFRDSPQDQTSLEQCKQLFDQYAAKYPAATIRYVEAEGEFSRAVGLDLAARQLPPDALLFFCDIDVDFDQGFLQRCRNNAELGRQVFYPAVFSQYDPELVMEGIPGKPKPTNLRDINKYNGFWMYYGYGMACMYNQDYRSVGGFNLDIRGWGGEDVELYERHVKSDLQVFRAMDPALVHRYHSKTCDPALTRDQYRMCVGALSENMASKAQLGVKLLTMQGKLPPAA</sequence>
<comment type="subcellular location">
    <subcellularLocation>
        <location evidence="1 9">Golgi apparatus</location>
        <location evidence="1 9">Golgi stack membrane</location>
        <topology evidence="1 9">Single-pass type II membrane protein</topology>
    </subcellularLocation>
</comment>
<keyword evidence="10" id="KW-1185">Reference proteome</keyword>
<dbReference type="RefSeq" id="XP_019630466.1">
    <property type="nucleotide sequence ID" value="XM_019774907.1"/>
</dbReference>
<evidence type="ECO:0000313" key="10">
    <source>
        <dbReference type="Proteomes" id="UP000515135"/>
    </source>
</evidence>
<keyword evidence="3 9" id="KW-0808">Transferase</keyword>
<keyword evidence="7 9" id="KW-0333">Golgi apparatus</keyword>
<dbReference type="EC" id="2.4.1.-" evidence="9"/>
<dbReference type="GeneID" id="109474575"/>
<comment type="similarity">
    <text evidence="2 9">Belongs to the chondroitin N-acetylgalactosaminyltransferase family.</text>
</comment>
<name>A0A6P4ZLI0_BRABE</name>
<dbReference type="InterPro" id="IPR051227">
    <property type="entry name" value="CS_glycosyltransferase"/>
</dbReference>
<evidence type="ECO:0000256" key="7">
    <source>
        <dbReference type="ARBA" id="ARBA00023034"/>
    </source>
</evidence>